<feature type="domain" description="VOC" evidence="1">
    <location>
        <begin position="133"/>
        <end position="254"/>
    </location>
</feature>
<dbReference type="PROSITE" id="PS51819">
    <property type="entry name" value="VOC"/>
    <property type="match status" value="2"/>
</dbReference>
<dbReference type="Gene3D" id="3.10.180.10">
    <property type="entry name" value="2,3-Dihydroxybiphenyl 1,2-Dioxygenase, domain 1"/>
    <property type="match status" value="2"/>
</dbReference>
<dbReference type="Pfam" id="PF00903">
    <property type="entry name" value="Glyoxalase"/>
    <property type="match status" value="1"/>
</dbReference>
<dbReference type="InterPro" id="IPR037523">
    <property type="entry name" value="VOC_core"/>
</dbReference>
<organism evidence="2 3">
    <name type="scientific">Paraburkholderia translucens</name>
    <dbReference type="NCBI Taxonomy" id="2886945"/>
    <lineage>
        <taxon>Bacteria</taxon>
        <taxon>Pseudomonadati</taxon>
        <taxon>Pseudomonadota</taxon>
        <taxon>Betaproteobacteria</taxon>
        <taxon>Burkholderiales</taxon>
        <taxon>Burkholderiaceae</taxon>
        <taxon>Paraburkholderia</taxon>
    </lineage>
</organism>
<evidence type="ECO:0000313" key="3">
    <source>
        <dbReference type="Proteomes" id="UP001430614"/>
    </source>
</evidence>
<keyword evidence="3" id="KW-1185">Reference proteome</keyword>
<evidence type="ECO:0000313" key="2">
    <source>
        <dbReference type="EMBL" id="MCC8402551.1"/>
    </source>
</evidence>
<dbReference type="InterPro" id="IPR004360">
    <property type="entry name" value="Glyas_Fos-R_dOase_dom"/>
</dbReference>
<dbReference type="Pfam" id="PF22632">
    <property type="entry name" value="BphC_D1"/>
    <property type="match status" value="1"/>
</dbReference>
<accession>A0ABS8KCQ6</accession>
<dbReference type="Proteomes" id="UP001430614">
    <property type="component" value="Unassembled WGS sequence"/>
</dbReference>
<name>A0ABS8KCQ6_9BURK</name>
<evidence type="ECO:0000259" key="1">
    <source>
        <dbReference type="PROSITE" id="PS51819"/>
    </source>
</evidence>
<dbReference type="RefSeq" id="WP_230561403.1">
    <property type="nucleotide sequence ID" value="NZ_JAJITC010000005.1"/>
</dbReference>
<reference evidence="2 3" key="1">
    <citation type="submission" date="2021-11" db="EMBL/GenBank/DDBJ databases">
        <authorList>
            <person name="Oh E.-T."/>
            <person name="Kim S.-B."/>
        </authorList>
    </citation>
    <scope>NUCLEOTIDE SEQUENCE [LARGE SCALE GENOMIC DNA]</scope>
    <source>
        <strain evidence="2 3">MMS20-SJTN17</strain>
    </source>
</reference>
<dbReference type="EMBL" id="JAJITC010000005">
    <property type="protein sequence ID" value="MCC8402551.1"/>
    <property type="molecule type" value="Genomic_DNA"/>
</dbReference>
<feature type="domain" description="VOC" evidence="1">
    <location>
        <begin position="1"/>
        <end position="109"/>
    </location>
</feature>
<protein>
    <submittedName>
        <fullName evidence="2">VOC family protein</fullName>
    </submittedName>
</protein>
<gene>
    <name evidence="2" type="ORF">LJ655_11725</name>
</gene>
<sequence length="290" mass="32214">MVVEASDLKAWSDYARNILGAECNEDDGALELRIDDRAWRLRVEQGPSDDLKAIGFETSSPVEFANVLATLEAQGVKCTLDTALAKRRGVVELASFLDPAGVNVEVFYGATRTFQKPFVSPIGVKGFLTGEQGMGHIVIAVPDAEAYQAFWTRLGFRLSDYIEFQPVPGINAKVTFMHCNPRHHTLAFASVPGGKKIIHLMLQTNHLDDVGLARDRAKKAGVPIAWDIGRHVNDHMTSFYMLSPSKWELEYGWGAREIDDATWTVERHDSISIWGHELTIKPEDRAHANG</sequence>
<dbReference type="CDD" id="cd07252">
    <property type="entry name" value="BphC1-RGP6_N_like"/>
    <property type="match status" value="1"/>
</dbReference>
<comment type="caution">
    <text evidence="2">The sequence shown here is derived from an EMBL/GenBank/DDBJ whole genome shotgun (WGS) entry which is preliminary data.</text>
</comment>
<dbReference type="InterPro" id="IPR029068">
    <property type="entry name" value="Glyas_Bleomycin-R_OHBP_Dase"/>
</dbReference>
<dbReference type="SUPFAM" id="SSF54593">
    <property type="entry name" value="Glyoxalase/Bleomycin resistance protein/Dihydroxybiphenyl dioxygenase"/>
    <property type="match status" value="2"/>
</dbReference>
<proteinExistence type="predicted"/>
<dbReference type="CDD" id="cd07237">
    <property type="entry name" value="BphC1-RGP6_C_like"/>
    <property type="match status" value="1"/>
</dbReference>